<dbReference type="FunFam" id="1.20.140.10:FF:000010">
    <property type="entry name" value="Acyl-coenzyme A oxidase"/>
    <property type="match status" value="1"/>
</dbReference>
<dbReference type="SUPFAM" id="SSF56645">
    <property type="entry name" value="Acyl-CoA dehydrogenase NM domain-like"/>
    <property type="match status" value="1"/>
</dbReference>
<dbReference type="RefSeq" id="WP_165109455.1">
    <property type="nucleotide sequence ID" value="NZ_JAALAA010000002.1"/>
</dbReference>
<evidence type="ECO:0000259" key="12">
    <source>
        <dbReference type="Pfam" id="PF02770"/>
    </source>
</evidence>
<evidence type="ECO:0000313" key="16">
    <source>
        <dbReference type="Proteomes" id="UP000483261"/>
    </source>
</evidence>
<proteinExistence type="inferred from homology"/>
<dbReference type="Gene3D" id="2.40.110.10">
    <property type="entry name" value="Butyryl-CoA Dehydrogenase, subunit A, domain 2"/>
    <property type="match status" value="1"/>
</dbReference>
<evidence type="ECO:0000256" key="6">
    <source>
        <dbReference type="ARBA" id="ARBA00022827"/>
    </source>
</evidence>
<dbReference type="Pfam" id="PF01756">
    <property type="entry name" value="ACOX"/>
    <property type="match status" value="1"/>
</dbReference>
<dbReference type="Proteomes" id="UP000483261">
    <property type="component" value="Unassembled WGS sequence"/>
</dbReference>
<evidence type="ECO:0000259" key="11">
    <source>
        <dbReference type="Pfam" id="PF01756"/>
    </source>
</evidence>
<dbReference type="Gene3D" id="1.10.540.10">
    <property type="entry name" value="Acyl-CoA dehydrogenase/oxidase, N-terminal domain"/>
    <property type="match status" value="1"/>
</dbReference>
<organism evidence="15 16">
    <name type="scientific">Nocardioides turkmenicus</name>
    <dbReference type="NCBI Taxonomy" id="2711220"/>
    <lineage>
        <taxon>Bacteria</taxon>
        <taxon>Bacillati</taxon>
        <taxon>Actinomycetota</taxon>
        <taxon>Actinomycetes</taxon>
        <taxon>Propionibacteriales</taxon>
        <taxon>Nocardioidaceae</taxon>
        <taxon>Nocardioides</taxon>
    </lineage>
</organism>
<keyword evidence="8" id="KW-0560">Oxidoreductase</keyword>
<comment type="similarity">
    <text evidence="3">Belongs to the acyl-CoA oxidase family.</text>
</comment>
<dbReference type="InterPro" id="IPR006091">
    <property type="entry name" value="Acyl-CoA_Oxase/DH_mid-dom"/>
</dbReference>
<reference evidence="15 16" key="1">
    <citation type="submission" date="2020-02" db="EMBL/GenBank/DDBJ databases">
        <title>Whole-genome analyses of novel actinobacteria.</title>
        <authorList>
            <person name="Sahin N."/>
        </authorList>
    </citation>
    <scope>NUCLEOTIDE SEQUENCE [LARGE SCALE GENOMIC DNA]</scope>
    <source>
        <strain evidence="15 16">KC13</strain>
    </source>
</reference>
<dbReference type="AlphaFoldDB" id="A0A6M1R1T1"/>
<evidence type="ECO:0000256" key="3">
    <source>
        <dbReference type="ARBA" id="ARBA00006288"/>
    </source>
</evidence>
<dbReference type="InterPro" id="IPR012258">
    <property type="entry name" value="Acyl-CoA_oxidase"/>
</dbReference>
<evidence type="ECO:0000313" key="15">
    <source>
        <dbReference type="EMBL" id="NGN91688.1"/>
    </source>
</evidence>
<dbReference type="PIRSF" id="PIRSF000168">
    <property type="entry name" value="Acyl-CoA_oxidase"/>
    <property type="match status" value="1"/>
</dbReference>
<keyword evidence="9" id="KW-0443">Lipid metabolism</keyword>
<keyword evidence="5" id="KW-0285">Flavoprotein</keyword>
<dbReference type="EC" id="1.3.3.6" evidence="4"/>
<comment type="caution">
    <text evidence="15">The sequence shown here is derived from an EMBL/GenBank/DDBJ whole genome shotgun (WGS) entry which is preliminary data.</text>
</comment>
<dbReference type="SUPFAM" id="SSF47203">
    <property type="entry name" value="Acyl-CoA dehydrogenase C-terminal domain-like"/>
    <property type="match status" value="2"/>
</dbReference>
<evidence type="ECO:0000256" key="1">
    <source>
        <dbReference type="ARBA" id="ARBA00001974"/>
    </source>
</evidence>
<comment type="cofactor">
    <cofactor evidence="1">
        <name>FAD</name>
        <dbReference type="ChEBI" id="CHEBI:57692"/>
    </cofactor>
</comment>
<dbReference type="InterPro" id="IPR046373">
    <property type="entry name" value="Acyl-CoA_Oxase/DH_mid-dom_sf"/>
</dbReference>
<dbReference type="Pfam" id="PF22924">
    <property type="entry name" value="ACOX_C_alpha1"/>
    <property type="match status" value="1"/>
</dbReference>
<dbReference type="InterPro" id="IPR055060">
    <property type="entry name" value="ACOX_C_alpha1"/>
</dbReference>
<dbReference type="GO" id="GO:0033540">
    <property type="term" value="P:fatty acid beta-oxidation using acyl-CoA oxidase"/>
    <property type="evidence" value="ECO:0007669"/>
    <property type="project" value="TreeGrafter"/>
</dbReference>
<keyword evidence="16" id="KW-1185">Reference proteome</keyword>
<keyword evidence="10" id="KW-0576">Peroxisome</keyword>
<feature type="domain" description="Acyl-CoA oxidase C-alpha1" evidence="14">
    <location>
        <begin position="277"/>
        <end position="436"/>
    </location>
</feature>
<dbReference type="PANTHER" id="PTHR10909:SF382">
    <property type="entry name" value="ACYL-COENZYME A OXIDASE"/>
    <property type="match status" value="1"/>
</dbReference>
<dbReference type="EMBL" id="JAALAA010000002">
    <property type="protein sequence ID" value="NGN91688.1"/>
    <property type="molecule type" value="Genomic_DNA"/>
</dbReference>
<dbReference type="PANTHER" id="PTHR10909">
    <property type="entry name" value="ELECTRON TRANSPORT OXIDOREDUCTASE"/>
    <property type="match status" value="1"/>
</dbReference>
<evidence type="ECO:0000256" key="8">
    <source>
        <dbReference type="ARBA" id="ARBA00023002"/>
    </source>
</evidence>
<sequence>MTAIDAASLTALLDGRYAGVREDVRTSLIERADFLDEVEELPRPEYRERVREMLLDVSATGLTGLGFPKEYGGGGDVGASIAAFEEMAGGDLSLLVKSGVQFGLFGGAILQLGTARHHDAYLEDVVAGRLLGCFAMTEHGHGSNVAAVATVATYDPATQEFVIETTREDAYKDYIGNAACHGELAVVFAQLVVGGEERGVHAFVVPIRVDGAPAPGVRIADDGPKMGLNGVDNGRLWFSGVRVPRTSLLNRFADVTEAGEYVSEIESAGRRFFTMLGTLVQGRVSVGGAAIRASEVALTIAVRYALRRRQFEASADAEESLLLDYGQHQRRLMPLVARTYALRFAQEVVRDDLHDVFSGVTTSEHARRELESRAAGTKALATWHATRTIQECREACGGAGYLAANRFGALKADTDVFTTFEGDNTVLLQLVAKGLLTGYSSEFEEMDQLDLVRFVAGLAVETVLERTAVHKLLERVRDVVPIAGEREPDILDADYHLAMLRFREEHMLAGVARRLQSGMKAGGEPGAVFSTVQDHVIGVARAHVERLIHEAFREKVRGLPSGPVREVLDVLCDLSALSVIEADRAWFMEHGRLSSERSKAITAEVNRLCRDLRPHARLLVDGFGVPEELLRAEDLIG</sequence>
<protein>
    <recommendedName>
        <fullName evidence="4">acyl-CoA oxidase</fullName>
        <ecNumber evidence="4">1.3.3.6</ecNumber>
    </recommendedName>
</protein>
<evidence type="ECO:0000256" key="10">
    <source>
        <dbReference type="ARBA" id="ARBA00023140"/>
    </source>
</evidence>
<dbReference type="InterPro" id="IPR013786">
    <property type="entry name" value="AcylCoA_DH/ox_N"/>
</dbReference>
<dbReference type="InterPro" id="IPR037069">
    <property type="entry name" value="AcylCoA_DH/ox_N_sf"/>
</dbReference>
<feature type="domain" description="Acyl-CoA oxidase C-terminal" evidence="11">
    <location>
        <begin position="497"/>
        <end position="632"/>
    </location>
</feature>
<evidence type="ECO:0000256" key="9">
    <source>
        <dbReference type="ARBA" id="ARBA00023098"/>
    </source>
</evidence>
<keyword evidence="7" id="KW-0276">Fatty acid metabolism</keyword>
<feature type="domain" description="Acyl-CoA dehydrogenase/oxidase N-terminal" evidence="13">
    <location>
        <begin position="20"/>
        <end position="128"/>
    </location>
</feature>
<dbReference type="Gene3D" id="1.20.140.10">
    <property type="entry name" value="Butyryl-CoA Dehydrogenase, subunit A, domain 3"/>
    <property type="match status" value="2"/>
</dbReference>
<gene>
    <name evidence="15" type="ORF">G5C66_02895</name>
</gene>
<dbReference type="GO" id="GO:0071949">
    <property type="term" value="F:FAD binding"/>
    <property type="evidence" value="ECO:0007669"/>
    <property type="project" value="InterPro"/>
</dbReference>
<dbReference type="GO" id="GO:0005504">
    <property type="term" value="F:fatty acid binding"/>
    <property type="evidence" value="ECO:0007669"/>
    <property type="project" value="TreeGrafter"/>
</dbReference>
<comment type="subcellular location">
    <subcellularLocation>
        <location evidence="2">Peroxisome</location>
    </subcellularLocation>
</comment>
<evidence type="ECO:0000259" key="13">
    <source>
        <dbReference type="Pfam" id="PF02771"/>
    </source>
</evidence>
<dbReference type="FunFam" id="1.20.140.10:FF:000007">
    <property type="entry name" value="Acyl-coenzyme A oxidase"/>
    <property type="match status" value="1"/>
</dbReference>
<accession>A0A6M1R1T1</accession>
<dbReference type="Pfam" id="PF02771">
    <property type="entry name" value="Acyl-CoA_dh_N"/>
    <property type="match status" value="1"/>
</dbReference>
<keyword evidence="6" id="KW-0274">FAD</keyword>
<dbReference type="GO" id="GO:0003997">
    <property type="term" value="F:acyl-CoA oxidase activity"/>
    <property type="evidence" value="ECO:0007669"/>
    <property type="project" value="UniProtKB-EC"/>
</dbReference>
<dbReference type="Pfam" id="PF02770">
    <property type="entry name" value="Acyl-CoA_dh_M"/>
    <property type="match status" value="1"/>
</dbReference>
<feature type="domain" description="Acyl-CoA oxidase/dehydrogenase middle" evidence="12">
    <location>
        <begin position="133"/>
        <end position="241"/>
    </location>
</feature>
<evidence type="ECO:0000256" key="7">
    <source>
        <dbReference type="ARBA" id="ARBA00022832"/>
    </source>
</evidence>
<evidence type="ECO:0000256" key="4">
    <source>
        <dbReference type="ARBA" id="ARBA00012870"/>
    </source>
</evidence>
<evidence type="ECO:0000259" key="14">
    <source>
        <dbReference type="Pfam" id="PF22924"/>
    </source>
</evidence>
<evidence type="ECO:0000256" key="2">
    <source>
        <dbReference type="ARBA" id="ARBA00004275"/>
    </source>
</evidence>
<dbReference type="InterPro" id="IPR036250">
    <property type="entry name" value="AcylCo_DH-like_C"/>
</dbReference>
<evidence type="ECO:0000256" key="5">
    <source>
        <dbReference type="ARBA" id="ARBA00022630"/>
    </source>
</evidence>
<dbReference type="InterPro" id="IPR009100">
    <property type="entry name" value="AcylCoA_DH/oxidase_NM_dom_sf"/>
</dbReference>
<dbReference type="GO" id="GO:0055088">
    <property type="term" value="P:lipid homeostasis"/>
    <property type="evidence" value="ECO:0007669"/>
    <property type="project" value="TreeGrafter"/>
</dbReference>
<dbReference type="FunFam" id="2.40.110.10:FF:000005">
    <property type="entry name" value="Acyl-coenzyme A oxidase"/>
    <property type="match status" value="1"/>
</dbReference>
<dbReference type="InterPro" id="IPR002655">
    <property type="entry name" value="Acyl-CoA_oxidase_C"/>
</dbReference>
<name>A0A6M1R1T1_9ACTN</name>